<gene>
    <name evidence="1" type="ORF">SEVIR_7G127000v2</name>
</gene>
<organism evidence="1 2">
    <name type="scientific">Setaria viridis</name>
    <name type="common">Green bristlegrass</name>
    <name type="synonym">Setaria italica subsp. viridis</name>
    <dbReference type="NCBI Taxonomy" id="4556"/>
    <lineage>
        <taxon>Eukaryota</taxon>
        <taxon>Viridiplantae</taxon>
        <taxon>Streptophyta</taxon>
        <taxon>Embryophyta</taxon>
        <taxon>Tracheophyta</taxon>
        <taxon>Spermatophyta</taxon>
        <taxon>Magnoliopsida</taxon>
        <taxon>Liliopsida</taxon>
        <taxon>Poales</taxon>
        <taxon>Poaceae</taxon>
        <taxon>PACMAD clade</taxon>
        <taxon>Panicoideae</taxon>
        <taxon>Panicodae</taxon>
        <taxon>Paniceae</taxon>
        <taxon>Cenchrinae</taxon>
        <taxon>Setaria</taxon>
    </lineage>
</organism>
<proteinExistence type="predicted"/>
<dbReference type="EMBL" id="CM016558">
    <property type="protein sequence ID" value="TKW04712.1"/>
    <property type="molecule type" value="Genomic_DNA"/>
</dbReference>
<evidence type="ECO:0000313" key="1">
    <source>
        <dbReference type="EMBL" id="TKW04712.1"/>
    </source>
</evidence>
<dbReference type="AlphaFoldDB" id="A0A4U6TRQ5"/>
<sequence>MFWKGLLRSRHGNVPGWKRNAELASCAPMESFEKIHRGSNSAIYQTRTTRSRKIESMHSWRCGKSIAKYVVDMVSFVELSSWVQQEYFADTIGVIVG</sequence>
<keyword evidence="2" id="KW-1185">Reference proteome</keyword>
<dbReference type="Proteomes" id="UP000298652">
    <property type="component" value="Chromosome 7"/>
</dbReference>
<accession>A0A4U6TRQ5</accession>
<dbReference type="Gramene" id="TKW04712">
    <property type="protein sequence ID" value="TKW04712"/>
    <property type="gene ID" value="SEVIR_7G127000v2"/>
</dbReference>
<protein>
    <submittedName>
        <fullName evidence="1">Uncharacterized protein</fullName>
    </submittedName>
</protein>
<reference evidence="1" key="1">
    <citation type="submission" date="2019-03" db="EMBL/GenBank/DDBJ databases">
        <title>WGS assembly of Setaria viridis.</title>
        <authorList>
            <person name="Huang P."/>
            <person name="Jenkins J."/>
            <person name="Grimwood J."/>
            <person name="Barry K."/>
            <person name="Healey A."/>
            <person name="Mamidi S."/>
            <person name="Sreedasyam A."/>
            <person name="Shu S."/>
            <person name="Feldman M."/>
            <person name="Wu J."/>
            <person name="Yu Y."/>
            <person name="Chen C."/>
            <person name="Johnson J."/>
            <person name="Rokhsar D."/>
            <person name="Baxter I."/>
            <person name="Schmutz J."/>
            <person name="Brutnell T."/>
            <person name="Kellogg E."/>
        </authorList>
    </citation>
    <scope>NUCLEOTIDE SEQUENCE [LARGE SCALE GENOMIC DNA]</scope>
</reference>
<evidence type="ECO:0000313" key="2">
    <source>
        <dbReference type="Proteomes" id="UP000298652"/>
    </source>
</evidence>
<name>A0A4U6TRQ5_SETVI</name>